<accession>A0A6L5R3D8</accession>
<evidence type="ECO:0000313" key="2">
    <source>
        <dbReference type="EMBL" id="MRX44533.1"/>
    </source>
</evidence>
<evidence type="ECO:0000313" key="3">
    <source>
        <dbReference type="Proteomes" id="UP000476511"/>
    </source>
</evidence>
<dbReference type="RefSeq" id="WP_154346830.1">
    <property type="nucleotide sequence ID" value="NZ_WKJD01000016.1"/>
</dbReference>
<feature type="transmembrane region" description="Helical" evidence="1">
    <location>
        <begin position="82"/>
        <end position="115"/>
    </location>
</feature>
<comment type="caution">
    <text evidence="2">The sequence shown here is derived from an EMBL/GenBank/DDBJ whole genome shotgun (WGS) entry which is preliminary data.</text>
</comment>
<dbReference type="Proteomes" id="UP000476511">
    <property type="component" value="Unassembled WGS sequence"/>
</dbReference>
<evidence type="ECO:0000256" key="1">
    <source>
        <dbReference type="SAM" id="Phobius"/>
    </source>
</evidence>
<reference evidence="2 3" key="1">
    <citation type="submission" date="2019-11" db="EMBL/GenBank/DDBJ databases">
        <title>Agromyces kandeliae sp. nov., isolated from mangrove soil.</title>
        <authorList>
            <person name="Wang R."/>
        </authorList>
    </citation>
    <scope>NUCLEOTIDE SEQUENCE [LARGE SCALE GENOMIC DNA]</scope>
    <source>
        <strain evidence="2 3">Q22</strain>
    </source>
</reference>
<keyword evidence="1" id="KW-0812">Transmembrane</keyword>
<gene>
    <name evidence="2" type="ORF">GJR97_12455</name>
</gene>
<name>A0A6L5R3D8_9MICO</name>
<keyword evidence="3" id="KW-1185">Reference proteome</keyword>
<proteinExistence type="predicted"/>
<organism evidence="2 3">
    <name type="scientific">Agromyces kandeliae</name>
    <dbReference type="NCBI Taxonomy" id="2666141"/>
    <lineage>
        <taxon>Bacteria</taxon>
        <taxon>Bacillati</taxon>
        <taxon>Actinomycetota</taxon>
        <taxon>Actinomycetes</taxon>
        <taxon>Micrococcales</taxon>
        <taxon>Microbacteriaceae</taxon>
        <taxon>Agromyces</taxon>
    </lineage>
</organism>
<dbReference type="EMBL" id="WKJD01000016">
    <property type="protein sequence ID" value="MRX44533.1"/>
    <property type="molecule type" value="Genomic_DNA"/>
</dbReference>
<keyword evidence="1" id="KW-0472">Membrane</keyword>
<sequence length="118" mass="12071">MQLPISLALFAVCLPVLLAVTRPALGFAFPAWFSVDVSAGGPAWIGLAMAGPFALSGLMLRASSHWRLYWDEPVGGGLAARLLGLVATIVGIAVVSILLTIAAAFLILIAGSWALGAA</sequence>
<dbReference type="AlphaFoldDB" id="A0A6L5R3D8"/>
<keyword evidence="1" id="KW-1133">Transmembrane helix</keyword>
<feature type="transmembrane region" description="Helical" evidence="1">
    <location>
        <begin position="42"/>
        <end position="61"/>
    </location>
</feature>
<protein>
    <submittedName>
        <fullName evidence="2">Uncharacterized protein</fullName>
    </submittedName>
</protein>